<feature type="transmembrane region" description="Helical" evidence="1">
    <location>
        <begin position="130"/>
        <end position="154"/>
    </location>
</feature>
<dbReference type="EMBL" id="DVOS01000010">
    <property type="protein sequence ID" value="HIV22461.1"/>
    <property type="molecule type" value="Genomic_DNA"/>
</dbReference>
<keyword evidence="1" id="KW-0472">Membrane</keyword>
<dbReference type="InterPro" id="IPR024529">
    <property type="entry name" value="ECF_trnsprt_substrate-spec"/>
</dbReference>
<accession>A0A9D1NXT9</accession>
<evidence type="ECO:0000313" key="2">
    <source>
        <dbReference type="EMBL" id="HIV22461.1"/>
    </source>
</evidence>
<dbReference type="PRINTS" id="PR01656">
    <property type="entry name" value="VACCYTOTOXIN"/>
</dbReference>
<dbReference type="Gene3D" id="1.10.1760.20">
    <property type="match status" value="1"/>
</dbReference>
<sequence length="211" mass="22097">MKARKKDTRWMVSVALMAAVVVLLANTPLGMIQLPIIKATTVHIPVIIGAILLGPMAGAVLGGIFGICSLISNTVAPTLLSFAFSPFLAADLPGVFKAVWISVGCRILIGIICGWLWIGLKKLKVNAWAALPLTGFVGAMVNTVTVMGSIYLLLAREYALAQNVKVTAVWGLIMGTVTASGIPEAIAAAVLVTALGKALLSFFQKQLISGR</sequence>
<keyword evidence="1" id="KW-0812">Transmembrane</keyword>
<dbReference type="Proteomes" id="UP000886889">
    <property type="component" value="Unassembled WGS sequence"/>
</dbReference>
<dbReference type="GO" id="GO:0022857">
    <property type="term" value="F:transmembrane transporter activity"/>
    <property type="evidence" value="ECO:0007669"/>
    <property type="project" value="InterPro"/>
</dbReference>
<dbReference type="AlphaFoldDB" id="A0A9D1NXT9"/>
<dbReference type="InterPro" id="IPR003842">
    <property type="entry name" value="Vacuolating_cytotoxin"/>
</dbReference>
<keyword evidence="1" id="KW-1133">Transmembrane helix</keyword>
<feature type="transmembrane region" description="Helical" evidence="1">
    <location>
        <begin position="12"/>
        <end position="36"/>
    </location>
</feature>
<dbReference type="Pfam" id="PF12822">
    <property type="entry name" value="ECF_trnsprt"/>
    <property type="match status" value="1"/>
</dbReference>
<feature type="transmembrane region" description="Helical" evidence="1">
    <location>
        <begin position="98"/>
        <end position="118"/>
    </location>
</feature>
<evidence type="ECO:0000256" key="1">
    <source>
        <dbReference type="SAM" id="Phobius"/>
    </source>
</evidence>
<dbReference type="GO" id="GO:0005576">
    <property type="term" value="C:extracellular region"/>
    <property type="evidence" value="ECO:0007669"/>
    <property type="project" value="InterPro"/>
</dbReference>
<proteinExistence type="predicted"/>
<comment type="caution">
    <text evidence="2">The sequence shown here is derived from an EMBL/GenBank/DDBJ whole genome shotgun (WGS) entry which is preliminary data.</text>
</comment>
<feature type="transmembrane region" description="Helical" evidence="1">
    <location>
        <begin position="74"/>
        <end position="92"/>
    </location>
</feature>
<reference evidence="2" key="1">
    <citation type="submission" date="2020-10" db="EMBL/GenBank/DDBJ databases">
        <authorList>
            <person name="Gilroy R."/>
        </authorList>
    </citation>
    <scope>NUCLEOTIDE SEQUENCE</scope>
    <source>
        <strain evidence="2">ChiBcec6-7307</strain>
    </source>
</reference>
<name>A0A9D1NXT9_9FIRM</name>
<feature type="transmembrane region" description="Helical" evidence="1">
    <location>
        <begin position="42"/>
        <end position="67"/>
    </location>
</feature>
<protein>
    <submittedName>
        <fullName evidence="2">ECF transporter S component</fullName>
    </submittedName>
</protein>
<reference evidence="2" key="2">
    <citation type="journal article" date="2021" name="PeerJ">
        <title>Extensive microbial diversity within the chicken gut microbiome revealed by metagenomics and culture.</title>
        <authorList>
            <person name="Gilroy R."/>
            <person name="Ravi A."/>
            <person name="Getino M."/>
            <person name="Pursley I."/>
            <person name="Horton D.L."/>
            <person name="Alikhan N.F."/>
            <person name="Baker D."/>
            <person name="Gharbi K."/>
            <person name="Hall N."/>
            <person name="Watson M."/>
            <person name="Adriaenssens E.M."/>
            <person name="Foster-Nyarko E."/>
            <person name="Jarju S."/>
            <person name="Secka A."/>
            <person name="Antonio M."/>
            <person name="Oren A."/>
            <person name="Chaudhuri R.R."/>
            <person name="La Ragione R."/>
            <person name="Hildebrand F."/>
            <person name="Pallen M.J."/>
        </authorList>
    </citation>
    <scope>NUCLEOTIDE SEQUENCE</scope>
    <source>
        <strain evidence="2">ChiBcec6-7307</strain>
    </source>
</reference>
<organism evidence="2 3">
    <name type="scientific">Candidatus Merdiplasma excrementigallinarum</name>
    <dbReference type="NCBI Taxonomy" id="2840864"/>
    <lineage>
        <taxon>Bacteria</taxon>
        <taxon>Bacillati</taxon>
        <taxon>Bacillota</taxon>
        <taxon>Clostridia</taxon>
        <taxon>Lachnospirales</taxon>
        <taxon>Lachnospiraceae</taxon>
        <taxon>Lachnospiraceae incertae sedis</taxon>
        <taxon>Candidatus Merdiplasma</taxon>
    </lineage>
</organism>
<gene>
    <name evidence="2" type="ORF">IAC80_00840</name>
</gene>
<evidence type="ECO:0000313" key="3">
    <source>
        <dbReference type="Proteomes" id="UP000886889"/>
    </source>
</evidence>